<evidence type="ECO:0000313" key="3">
    <source>
        <dbReference type="EMBL" id="OAT58680.1"/>
    </source>
</evidence>
<keyword evidence="2" id="KW-0732">Signal</keyword>
<name>A0AA91EDL1_9GAMM</name>
<sequence>MKYLLLLVLASAGHAFAADKPNDFNPSDPSIWQEKPLPEVVREKEQLQDLCRTFPDAECPANTDRQPDIQREEQRRKDKSRYKSFEK</sequence>
<feature type="region of interest" description="Disordered" evidence="1">
    <location>
        <begin position="55"/>
        <end position="87"/>
    </location>
</feature>
<proteinExistence type="predicted"/>
<evidence type="ECO:0000256" key="1">
    <source>
        <dbReference type="SAM" id="MobiDB-lite"/>
    </source>
</evidence>
<feature type="chain" id="PRO_5041712945" evidence="2">
    <location>
        <begin position="18"/>
        <end position="87"/>
    </location>
</feature>
<dbReference type="RefSeq" id="WP_061553054.1">
    <property type="nucleotide sequence ID" value="NZ_LXEX01000037.1"/>
</dbReference>
<keyword evidence="4" id="KW-1185">Reference proteome</keyword>
<organism evidence="3 4">
    <name type="scientific">Obesumbacterium proteus ATCC 12841</name>
    <dbReference type="NCBI Taxonomy" id="1354268"/>
    <lineage>
        <taxon>Bacteria</taxon>
        <taxon>Pseudomonadati</taxon>
        <taxon>Pseudomonadota</taxon>
        <taxon>Gammaproteobacteria</taxon>
        <taxon>Enterobacterales</taxon>
        <taxon>Hafniaceae</taxon>
        <taxon>Obesumbacterium</taxon>
    </lineage>
</organism>
<comment type="caution">
    <text evidence="3">The sequence shown here is derived from an EMBL/GenBank/DDBJ whole genome shotgun (WGS) entry which is preliminary data.</text>
</comment>
<feature type="compositionally biased region" description="Basic and acidic residues" evidence="1">
    <location>
        <begin position="65"/>
        <end position="87"/>
    </location>
</feature>
<gene>
    <name evidence="3" type="ORF">M993_02547</name>
</gene>
<evidence type="ECO:0000313" key="4">
    <source>
        <dbReference type="Proteomes" id="UP000078431"/>
    </source>
</evidence>
<protein>
    <submittedName>
        <fullName evidence="3">Uncharacterized protein</fullName>
    </submittedName>
</protein>
<accession>A0AA91EDL1</accession>
<dbReference type="Proteomes" id="UP000078431">
    <property type="component" value="Unassembled WGS sequence"/>
</dbReference>
<dbReference type="EMBL" id="LXEX01000037">
    <property type="protein sequence ID" value="OAT58680.1"/>
    <property type="molecule type" value="Genomic_DNA"/>
</dbReference>
<dbReference type="AlphaFoldDB" id="A0AA91EDL1"/>
<reference evidence="3 4" key="1">
    <citation type="submission" date="2016-04" db="EMBL/GenBank/DDBJ databases">
        <title>ATOL: Assembling a taxonomically balanced genome-scale reconstruction of the evolutionary history of the Enterobacteriaceae.</title>
        <authorList>
            <person name="Plunkett G.III."/>
            <person name="Neeno-Eckwall E.C."/>
            <person name="Glasner J.D."/>
            <person name="Perna N.T."/>
        </authorList>
    </citation>
    <scope>NUCLEOTIDE SEQUENCE [LARGE SCALE GENOMIC DNA]</scope>
    <source>
        <strain evidence="3 4">ATCC 12841</strain>
    </source>
</reference>
<evidence type="ECO:0000256" key="2">
    <source>
        <dbReference type="SAM" id="SignalP"/>
    </source>
</evidence>
<feature type="signal peptide" evidence="2">
    <location>
        <begin position="1"/>
        <end position="17"/>
    </location>
</feature>